<name>A0AAV6X8K3_9LAMI</name>
<comment type="caution">
    <text evidence="2">The sequence shown here is derived from an EMBL/GenBank/DDBJ whole genome shotgun (WGS) entry which is preliminary data.</text>
</comment>
<evidence type="ECO:0008006" key="4">
    <source>
        <dbReference type="Google" id="ProtNLM"/>
    </source>
</evidence>
<dbReference type="EMBL" id="WHWC01000008">
    <property type="protein sequence ID" value="KAG8377870.1"/>
    <property type="molecule type" value="Genomic_DNA"/>
</dbReference>
<accession>A0AAV6X8K3</accession>
<keyword evidence="3" id="KW-1185">Reference proteome</keyword>
<keyword evidence="1" id="KW-0732">Signal</keyword>
<gene>
    <name evidence="2" type="ORF">BUALT_Bualt08G0078500</name>
</gene>
<organism evidence="2 3">
    <name type="scientific">Buddleja alternifolia</name>
    <dbReference type="NCBI Taxonomy" id="168488"/>
    <lineage>
        <taxon>Eukaryota</taxon>
        <taxon>Viridiplantae</taxon>
        <taxon>Streptophyta</taxon>
        <taxon>Embryophyta</taxon>
        <taxon>Tracheophyta</taxon>
        <taxon>Spermatophyta</taxon>
        <taxon>Magnoliopsida</taxon>
        <taxon>eudicotyledons</taxon>
        <taxon>Gunneridae</taxon>
        <taxon>Pentapetalae</taxon>
        <taxon>asterids</taxon>
        <taxon>lamiids</taxon>
        <taxon>Lamiales</taxon>
        <taxon>Scrophulariaceae</taxon>
        <taxon>Buddlejeae</taxon>
        <taxon>Buddleja</taxon>
    </lineage>
</organism>
<reference evidence="2" key="1">
    <citation type="submission" date="2019-10" db="EMBL/GenBank/DDBJ databases">
        <authorList>
            <person name="Zhang R."/>
            <person name="Pan Y."/>
            <person name="Wang J."/>
            <person name="Ma R."/>
            <person name="Yu S."/>
        </authorList>
    </citation>
    <scope>NUCLEOTIDE SEQUENCE</scope>
    <source>
        <strain evidence="2">LA-IB0</strain>
        <tissue evidence="2">Leaf</tissue>
    </source>
</reference>
<proteinExistence type="predicted"/>
<dbReference type="AlphaFoldDB" id="A0AAV6X8K3"/>
<feature type="signal peptide" evidence="1">
    <location>
        <begin position="1"/>
        <end position="19"/>
    </location>
</feature>
<evidence type="ECO:0000313" key="3">
    <source>
        <dbReference type="Proteomes" id="UP000826271"/>
    </source>
</evidence>
<sequence length="96" mass="10619">MQNLEVTIILLLVVVIVAAEGSFSAPPPSQSPEFLQFQPEAVEGLPEKVGQPEMEVEELPEMVAQPVMEEDYGIWDRAPYFNGGGYWDPIPHANAH</sequence>
<evidence type="ECO:0000256" key="1">
    <source>
        <dbReference type="SAM" id="SignalP"/>
    </source>
</evidence>
<protein>
    <recommendedName>
        <fullName evidence="4">Secreted protein</fullName>
    </recommendedName>
</protein>
<evidence type="ECO:0000313" key="2">
    <source>
        <dbReference type="EMBL" id="KAG8377870.1"/>
    </source>
</evidence>
<dbReference type="Proteomes" id="UP000826271">
    <property type="component" value="Unassembled WGS sequence"/>
</dbReference>
<feature type="chain" id="PRO_5043406323" description="Secreted protein" evidence="1">
    <location>
        <begin position="20"/>
        <end position="96"/>
    </location>
</feature>